<evidence type="ECO:0000256" key="2">
    <source>
        <dbReference type="ARBA" id="ARBA00023136"/>
    </source>
</evidence>
<dbReference type="STRING" id="389348.PNK_0879"/>
<dbReference type="KEGG" id="pnl:PNK_0879"/>
<evidence type="ECO:0000259" key="4">
    <source>
        <dbReference type="Pfam" id="PF07244"/>
    </source>
</evidence>
<dbReference type="EMBL" id="LN879502">
    <property type="protein sequence ID" value="CUI16504.1"/>
    <property type="molecule type" value="Genomic_DNA"/>
</dbReference>
<keyword evidence="2" id="KW-0472">Membrane</keyword>
<dbReference type="RefSeq" id="WP_059060531.1">
    <property type="nucleotide sequence ID" value="NZ_LN879502.1"/>
</dbReference>
<feature type="domain" description="Bacterial surface antigen (D15)" evidence="3">
    <location>
        <begin position="305"/>
        <end position="598"/>
    </location>
</feature>
<dbReference type="InterPro" id="IPR010827">
    <property type="entry name" value="BamA/TamA_POTRA"/>
</dbReference>
<dbReference type="InterPro" id="IPR000184">
    <property type="entry name" value="Bac_surfAg_D15"/>
</dbReference>
<evidence type="ECO:0000313" key="6">
    <source>
        <dbReference type="Proteomes" id="UP000069902"/>
    </source>
</evidence>
<dbReference type="Proteomes" id="UP000069902">
    <property type="component" value="Chromosome cPNK"/>
</dbReference>
<dbReference type="Gene3D" id="2.40.160.50">
    <property type="entry name" value="membrane protein fhac: a member of the omp85/tpsb transporter family"/>
    <property type="match status" value="1"/>
</dbReference>
<reference evidence="6" key="1">
    <citation type="submission" date="2015-09" db="EMBL/GenBank/DDBJ databases">
        <authorList>
            <person name="Bertelli C."/>
        </authorList>
    </citation>
    <scope>NUCLEOTIDE SEQUENCE [LARGE SCALE GENOMIC DNA]</scope>
    <source>
        <strain evidence="6">KNic</strain>
    </source>
</reference>
<dbReference type="FunCoup" id="A0A0U5J9N4">
    <property type="interactions" value="39"/>
</dbReference>
<organism evidence="5 6">
    <name type="scientific">Candidatus Protochlamydia naegleriophila</name>
    <dbReference type="NCBI Taxonomy" id="389348"/>
    <lineage>
        <taxon>Bacteria</taxon>
        <taxon>Pseudomonadati</taxon>
        <taxon>Chlamydiota</taxon>
        <taxon>Chlamydiia</taxon>
        <taxon>Parachlamydiales</taxon>
        <taxon>Parachlamydiaceae</taxon>
        <taxon>Candidatus Protochlamydia</taxon>
    </lineage>
</organism>
<keyword evidence="6" id="KW-1185">Reference proteome</keyword>
<dbReference type="InterPro" id="IPR039910">
    <property type="entry name" value="D15-like"/>
</dbReference>
<evidence type="ECO:0000259" key="3">
    <source>
        <dbReference type="Pfam" id="PF01103"/>
    </source>
</evidence>
<dbReference type="Pfam" id="PF07244">
    <property type="entry name" value="POTRA"/>
    <property type="match status" value="1"/>
</dbReference>
<dbReference type="InParanoid" id="A0A0U5J9N4"/>
<dbReference type="GO" id="GO:0019867">
    <property type="term" value="C:outer membrane"/>
    <property type="evidence" value="ECO:0007669"/>
    <property type="project" value="InterPro"/>
</dbReference>
<dbReference type="PANTHER" id="PTHR12815:SF42">
    <property type="entry name" value="BACTERIAL SURFACE ANTIGEN (D15) DOMAIN-CONTAINING PROTEIN"/>
    <property type="match status" value="1"/>
</dbReference>
<name>A0A0U5J9N4_9BACT</name>
<evidence type="ECO:0000313" key="5">
    <source>
        <dbReference type="EMBL" id="CUI16504.1"/>
    </source>
</evidence>
<accession>A0A0U5J9N4</accession>
<dbReference type="PATRIC" id="fig|389348.3.peg.964"/>
<proteinExistence type="predicted"/>
<protein>
    <submittedName>
        <fullName evidence="5">Uncharacterized protein</fullName>
    </submittedName>
</protein>
<dbReference type="Gene3D" id="3.10.20.310">
    <property type="entry name" value="membrane protein fhac"/>
    <property type="match status" value="1"/>
</dbReference>
<evidence type="ECO:0000256" key="1">
    <source>
        <dbReference type="ARBA" id="ARBA00004370"/>
    </source>
</evidence>
<feature type="domain" description="POTRA" evidence="4">
    <location>
        <begin position="205"/>
        <end position="277"/>
    </location>
</feature>
<dbReference type="Pfam" id="PF01103">
    <property type="entry name" value="Omp85"/>
    <property type="match status" value="1"/>
</dbReference>
<sequence>MFISAVIKNLGLHFSRVVFIFAVLFLTSFSTCCAYDVHFEGVEDKSTLKLVESVSQLVKLKNNPPATLVGLKRRAEGDIPNLTLALHSLAYYEAKVSFQVADHGSSVVIQIETGPIYPLSDFTIRYFQNGEETTPACPPSLEDLKVVLGQPAIPETILTAEDILLDKLNLQGYAFASIRKRDVFADQQQNVVIVSIEVDTGPLTYFGPIDIKGLDRLQKSLFYKKLRWHEGELYDPKKLEKTQEALELSGLFRSVNIRTDQQSLNGNLLPIEINVVEAKQRSIGFGLNYTTQLGPGITGEWEDRNIAGEGQKLSFRTDIWEKLQDTRVTYLIPDYKRQNQNLIWQLDSHREHTKAFTEKALSLSATIERKLSERLRISYGLMYKLLRSERSERNGTFDLAKVPLQLQWANVDSILDPTKGAMVHLRVIPSLQFIPPCFAYSINTLTTSFYQALTKDKRHVFAAKLMLGSIIGASKHDIPPPERFYAGSENALRGYRYLTVSPIGRDHKPLGGRSLLIYSLELRSRIGKNFGLVTFYEIGNVFRNYYPDFRKEFLQSAGVGIRYHTPVGPLRADFAVPLNRRHHIDNPFEVYFSIGQAF</sequence>
<dbReference type="AlphaFoldDB" id="A0A0U5J9N4"/>
<dbReference type="PANTHER" id="PTHR12815">
    <property type="entry name" value="SORTING AND ASSEMBLY MACHINERY SAMM50 PROTEIN FAMILY MEMBER"/>
    <property type="match status" value="1"/>
</dbReference>
<gene>
    <name evidence="5" type="ORF">PNK_0879</name>
</gene>
<comment type="subcellular location">
    <subcellularLocation>
        <location evidence="1">Membrane</location>
    </subcellularLocation>
</comment>